<name>A0A832FQZ8_9CREN</name>
<dbReference type="EMBL" id="DTCK01000045">
    <property type="protein sequence ID" value="HGQ36703.1"/>
    <property type="molecule type" value="Genomic_DNA"/>
</dbReference>
<sequence>MISHIMIVSIVFFKVVLTLMVFGYAAFCDWIKREINPLIWVPPIIIGIALNAILTKHYLDLNIPSQNLDIIKLHTFLSLAVSIVIITISAILSFILGLLGGADVLALATFVSLYPSNLELMHKVTWGQLYVRNEIFALFFLPPIVIIFFVYLFIMLGLIVANVIHNIANKDLLRCLRLPLQKKIFYVLFGKTVKVRDISLKKFYYPIYVPNLLERATFNINEDYELWIEKLRKLDPDLVIVVTWGTPMVTFTAIGILIYALYYTIMMM</sequence>
<feature type="transmembrane region" description="Helical" evidence="1">
    <location>
        <begin position="71"/>
        <end position="88"/>
    </location>
</feature>
<gene>
    <name evidence="2" type="ORF">ENU41_08550</name>
</gene>
<dbReference type="Gene3D" id="1.20.120.1220">
    <property type="match status" value="1"/>
</dbReference>
<organism evidence="2">
    <name type="scientific">Ignisphaera aggregans</name>
    <dbReference type="NCBI Taxonomy" id="334771"/>
    <lineage>
        <taxon>Archaea</taxon>
        <taxon>Thermoproteota</taxon>
        <taxon>Thermoprotei</taxon>
        <taxon>Desulfurococcales</taxon>
        <taxon>Desulfurococcaceae</taxon>
        <taxon>Ignisphaera</taxon>
    </lineage>
</organism>
<reference evidence="2" key="1">
    <citation type="journal article" date="2020" name="mSystems">
        <title>Genome- and Community-Level Interaction Insights into Carbon Utilization and Element Cycling Functions of Hydrothermarchaeota in Hydrothermal Sediment.</title>
        <authorList>
            <person name="Zhou Z."/>
            <person name="Liu Y."/>
            <person name="Xu W."/>
            <person name="Pan J."/>
            <person name="Luo Z.H."/>
            <person name="Li M."/>
        </authorList>
    </citation>
    <scope>NUCLEOTIDE SEQUENCE</scope>
    <source>
        <strain evidence="2">SpSt-667</strain>
    </source>
</reference>
<comment type="caution">
    <text evidence="2">The sequence shown here is derived from an EMBL/GenBank/DDBJ whole genome shotgun (WGS) entry which is preliminary data.</text>
</comment>
<keyword evidence="1" id="KW-1133">Transmembrane helix</keyword>
<feature type="transmembrane region" description="Helical" evidence="1">
    <location>
        <begin position="39"/>
        <end position="59"/>
    </location>
</feature>
<feature type="transmembrane region" description="Helical" evidence="1">
    <location>
        <begin position="6"/>
        <end position="27"/>
    </location>
</feature>
<accession>A0A832FQZ8</accession>
<keyword evidence="1" id="KW-0472">Membrane</keyword>
<protein>
    <submittedName>
        <fullName evidence="2">Uncharacterized protein</fullName>
    </submittedName>
</protein>
<feature type="transmembrane region" description="Helical" evidence="1">
    <location>
        <begin position="238"/>
        <end position="262"/>
    </location>
</feature>
<dbReference type="AlphaFoldDB" id="A0A832FQZ8"/>
<keyword evidence="1" id="KW-0812">Transmembrane</keyword>
<proteinExistence type="predicted"/>
<evidence type="ECO:0000256" key="1">
    <source>
        <dbReference type="SAM" id="Phobius"/>
    </source>
</evidence>
<feature type="transmembrane region" description="Helical" evidence="1">
    <location>
        <begin position="135"/>
        <end position="164"/>
    </location>
</feature>
<evidence type="ECO:0000313" key="2">
    <source>
        <dbReference type="EMBL" id="HGQ36703.1"/>
    </source>
</evidence>